<evidence type="ECO:0000256" key="2">
    <source>
        <dbReference type="ARBA" id="ARBA00007447"/>
    </source>
</evidence>
<evidence type="ECO:0000256" key="10">
    <source>
        <dbReference type="ARBA" id="ARBA00055396"/>
    </source>
</evidence>
<dbReference type="InterPro" id="IPR001461">
    <property type="entry name" value="Aspartic_peptidase_A1"/>
</dbReference>
<sequence length="534" mass="54947">MHRLFALLLVAILATVALAAPTAKHPSSNTLSKRSFIVPRIRKTGYIRKPAEAMARAYRKYGWSMTTPDGSPWAADFNAGTNVGLGADASSTSSVAGNDRHTASQARPFTDFKTWLYATFSWGFTTPGASSAPAPAPSAADPSAAAPSAAASSAAASYATSYAAAATSEAAYYTAATSWAASSVFASSSVAAPTAASSPAPAANADDETGEVAATPADNGAEYLSPVTIGGQKLNLNFDTGSSDLWVFSTALSSSEIGQHSAFNPSKSSSYQELQGYSFSLSYGDGSGAAGVVGTDTVDIGGATVTRQAIELATSVSSAFVSDADSDGLVGLAFSNLNSVSPTPQKTFFDNIMSELAQPVFTACLDLDGSGTYEFGTIDSSRFTGDLQFTPVNAASGFWQFDSSCYSIGGKTYNRTNASPAIADTGTSLLLLDPEVVQAYYSQVPSASYDSTVGGYTYDCSENLPDFAVAVGESYMANIPGSGITFSPVDSKTCFGGIQSNSGSDVQIFGDALLKHHFVVFHGESNLLGMAAKA</sequence>
<organism evidence="15 16">
    <name type="scientific">Aureobasidium melanogenum</name>
    <name type="common">Aureobasidium pullulans var. melanogenum</name>
    <dbReference type="NCBI Taxonomy" id="46634"/>
    <lineage>
        <taxon>Eukaryota</taxon>
        <taxon>Fungi</taxon>
        <taxon>Dikarya</taxon>
        <taxon>Ascomycota</taxon>
        <taxon>Pezizomycotina</taxon>
        <taxon>Dothideomycetes</taxon>
        <taxon>Dothideomycetidae</taxon>
        <taxon>Dothideales</taxon>
        <taxon>Saccotheciaceae</taxon>
        <taxon>Aureobasidium</taxon>
    </lineage>
</organism>
<protein>
    <submittedName>
        <fullName evidence="15">Acid protease</fullName>
    </submittedName>
</protein>
<name>A0A9P8K7V9_AURME</name>
<feature type="active site" evidence="11">
    <location>
        <position position="239"/>
    </location>
</feature>
<comment type="similarity">
    <text evidence="2 12">Belongs to the peptidase A1 family.</text>
</comment>
<feature type="domain" description="Peptidase A1" evidence="14">
    <location>
        <begin position="223"/>
        <end position="531"/>
    </location>
</feature>
<dbReference type="PANTHER" id="PTHR47966">
    <property type="entry name" value="BETA-SITE APP-CLEAVING ENZYME, ISOFORM A-RELATED"/>
    <property type="match status" value="1"/>
</dbReference>
<dbReference type="GO" id="GO:0006508">
    <property type="term" value="P:proteolysis"/>
    <property type="evidence" value="ECO:0007669"/>
    <property type="project" value="UniProtKB-KW"/>
</dbReference>
<keyword evidence="3" id="KW-0964">Secreted</keyword>
<comment type="subcellular location">
    <subcellularLocation>
        <location evidence="1">Secreted</location>
    </subcellularLocation>
</comment>
<evidence type="ECO:0000256" key="11">
    <source>
        <dbReference type="PIRSR" id="PIRSR601461-1"/>
    </source>
</evidence>
<dbReference type="SUPFAM" id="SSF50630">
    <property type="entry name" value="Acid proteases"/>
    <property type="match status" value="1"/>
</dbReference>
<keyword evidence="7 12" id="KW-0378">Hydrolase</keyword>
<evidence type="ECO:0000256" key="9">
    <source>
        <dbReference type="ARBA" id="ARBA00023180"/>
    </source>
</evidence>
<dbReference type="InterPro" id="IPR034163">
    <property type="entry name" value="Aspergillopepsin-like_cat_dom"/>
</dbReference>
<evidence type="ECO:0000256" key="7">
    <source>
        <dbReference type="ARBA" id="ARBA00022801"/>
    </source>
</evidence>
<dbReference type="Pfam" id="PF00026">
    <property type="entry name" value="Asp"/>
    <property type="match status" value="1"/>
</dbReference>
<evidence type="ECO:0000313" key="16">
    <source>
        <dbReference type="Proteomes" id="UP000767238"/>
    </source>
</evidence>
<dbReference type="GO" id="GO:0005576">
    <property type="term" value="C:extracellular region"/>
    <property type="evidence" value="ECO:0007669"/>
    <property type="project" value="UniProtKB-SubCell"/>
</dbReference>
<comment type="caution">
    <text evidence="15">The sequence shown here is derived from an EMBL/GenBank/DDBJ whole genome shotgun (WGS) entry which is preliminary data.</text>
</comment>
<evidence type="ECO:0000256" key="3">
    <source>
        <dbReference type="ARBA" id="ARBA00022525"/>
    </source>
</evidence>
<feature type="non-terminal residue" evidence="15">
    <location>
        <position position="534"/>
    </location>
</feature>
<evidence type="ECO:0000256" key="12">
    <source>
        <dbReference type="RuleBase" id="RU000454"/>
    </source>
</evidence>
<dbReference type="InterPro" id="IPR033121">
    <property type="entry name" value="PEPTIDASE_A1"/>
</dbReference>
<reference evidence="15" key="2">
    <citation type="submission" date="2021-08" db="EMBL/GenBank/DDBJ databases">
        <authorList>
            <person name="Gostincar C."/>
            <person name="Sun X."/>
            <person name="Song Z."/>
            <person name="Gunde-Cimerman N."/>
        </authorList>
    </citation>
    <scope>NUCLEOTIDE SEQUENCE</scope>
    <source>
        <strain evidence="15">EXF-8016</strain>
    </source>
</reference>
<dbReference type="EMBL" id="JAHFYH010000039">
    <property type="protein sequence ID" value="KAH0220188.1"/>
    <property type="molecule type" value="Genomic_DNA"/>
</dbReference>
<dbReference type="CDD" id="cd06097">
    <property type="entry name" value="Aspergillopepsin_like"/>
    <property type="match status" value="1"/>
</dbReference>
<evidence type="ECO:0000259" key="14">
    <source>
        <dbReference type="PROSITE" id="PS51767"/>
    </source>
</evidence>
<dbReference type="PANTHER" id="PTHR47966:SF23">
    <property type="entry name" value="ASPARTIC ENDOPEPTIDASE, PUTATIVE (AFU_ORTHOLOGUE AFUA_2G15950)-RELATED"/>
    <property type="match status" value="1"/>
</dbReference>
<dbReference type="PRINTS" id="PR00792">
    <property type="entry name" value="PEPSIN"/>
</dbReference>
<feature type="chain" id="PRO_5040371129" evidence="13">
    <location>
        <begin position="20"/>
        <end position="534"/>
    </location>
</feature>
<keyword evidence="8" id="KW-0865">Zymogen</keyword>
<dbReference type="InterPro" id="IPR001969">
    <property type="entry name" value="Aspartic_peptidase_AS"/>
</dbReference>
<evidence type="ECO:0000256" key="1">
    <source>
        <dbReference type="ARBA" id="ARBA00004613"/>
    </source>
</evidence>
<dbReference type="AlphaFoldDB" id="A0A9P8K7V9"/>
<keyword evidence="6 12" id="KW-0064">Aspartyl protease</keyword>
<evidence type="ECO:0000256" key="13">
    <source>
        <dbReference type="SAM" id="SignalP"/>
    </source>
</evidence>
<dbReference type="PROSITE" id="PS51767">
    <property type="entry name" value="PEPTIDASE_A1"/>
    <property type="match status" value="1"/>
</dbReference>
<dbReference type="Proteomes" id="UP000767238">
    <property type="component" value="Unassembled WGS sequence"/>
</dbReference>
<dbReference type="Gene3D" id="2.40.70.10">
    <property type="entry name" value="Acid Proteases"/>
    <property type="match status" value="2"/>
</dbReference>
<feature type="active site" evidence="11">
    <location>
        <position position="424"/>
    </location>
</feature>
<keyword evidence="5 13" id="KW-0732">Signal</keyword>
<accession>A0A9P8K7V9</accession>
<gene>
    <name evidence="15" type="ORF">KCV03_g5672</name>
</gene>
<keyword evidence="4 12" id="KW-0645">Protease</keyword>
<evidence type="ECO:0000256" key="8">
    <source>
        <dbReference type="ARBA" id="ARBA00023145"/>
    </source>
</evidence>
<dbReference type="OrthoDB" id="2747330at2759"/>
<dbReference type="GO" id="GO:0004190">
    <property type="term" value="F:aspartic-type endopeptidase activity"/>
    <property type="evidence" value="ECO:0007669"/>
    <property type="project" value="UniProtKB-KW"/>
</dbReference>
<dbReference type="InterPro" id="IPR021109">
    <property type="entry name" value="Peptidase_aspartic_dom_sf"/>
</dbReference>
<reference evidence="15" key="1">
    <citation type="journal article" date="2021" name="J Fungi (Basel)">
        <title>Virulence traits and population genomics of the black yeast Aureobasidium melanogenum.</title>
        <authorList>
            <person name="Cernosa A."/>
            <person name="Sun X."/>
            <person name="Gostincar C."/>
            <person name="Fang C."/>
            <person name="Gunde-Cimerman N."/>
            <person name="Song Z."/>
        </authorList>
    </citation>
    <scope>NUCLEOTIDE SEQUENCE</scope>
    <source>
        <strain evidence="15">EXF-8016</strain>
    </source>
</reference>
<comment type="function">
    <text evidence="10">Secreted aspartic endopeptidase that allows assimilation of proteinaceous substrates. The scissile peptide bond is attacked by a nucleophilic water molecule activated by two aspartic residues in the active site. Shows a broad primary substrate specificity. Favors hydrophobic residues at the P1 and P1' positions.</text>
</comment>
<feature type="signal peptide" evidence="13">
    <location>
        <begin position="1"/>
        <end position="19"/>
    </location>
</feature>
<evidence type="ECO:0000256" key="5">
    <source>
        <dbReference type="ARBA" id="ARBA00022729"/>
    </source>
</evidence>
<keyword evidence="9" id="KW-0325">Glycoprotein</keyword>
<evidence type="ECO:0000313" key="15">
    <source>
        <dbReference type="EMBL" id="KAH0220188.1"/>
    </source>
</evidence>
<evidence type="ECO:0000256" key="4">
    <source>
        <dbReference type="ARBA" id="ARBA00022670"/>
    </source>
</evidence>
<dbReference type="PROSITE" id="PS00141">
    <property type="entry name" value="ASP_PROTEASE"/>
    <property type="match status" value="2"/>
</dbReference>
<proteinExistence type="inferred from homology"/>
<dbReference type="FunFam" id="2.40.70.10:FF:000026">
    <property type="entry name" value="Endothiapepsin"/>
    <property type="match status" value="1"/>
</dbReference>
<evidence type="ECO:0000256" key="6">
    <source>
        <dbReference type="ARBA" id="ARBA00022750"/>
    </source>
</evidence>
<dbReference type="FunFam" id="2.40.70.10:FF:000024">
    <property type="entry name" value="Endothiapepsin"/>
    <property type="match status" value="1"/>
</dbReference>